<sequence length="75" mass="8105">MAGDENRIQPTTVAGNTIALPEVKLEESVRHCPAAPPCPPCPPKPSVPPCPTYNRTEHDLEHRKDRGAKHGDTGD</sequence>
<accession>A0A1D1UX10</accession>
<feature type="compositionally biased region" description="Basic and acidic residues" evidence="1">
    <location>
        <begin position="55"/>
        <end position="75"/>
    </location>
</feature>
<dbReference type="AlphaFoldDB" id="A0A1D1UX10"/>
<protein>
    <submittedName>
        <fullName evidence="2">Uncharacterized protein</fullName>
    </submittedName>
</protein>
<dbReference type="EMBL" id="BDGG01000002">
    <property type="protein sequence ID" value="GAU94176.1"/>
    <property type="molecule type" value="Genomic_DNA"/>
</dbReference>
<feature type="region of interest" description="Disordered" evidence="1">
    <location>
        <begin position="31"/>
        <end position="75"/>
    </location>
</feature>
<dbReference type="Proteomes" id="UP000186922">
    <property type="component" value="Unassembled WGS sequence"/>
</dbReference>
<evidence type="ECO:0000313" key="3">
    <source>
        <dbReference type="Proteomes" id="UP000186922"/>
    </source>
</evidence>
<keyword evidence="3" id="KW-1185">Reference proteome</keyword>
<comment type="caution">
    <text evidence="2">The sequence shown here is derived from an EMBL/GenBank/DDBJ whole genome shotgun (WGS) entry which is preliminary data.</text>
</comment>
<name>A0A1D1UX10_RAMVA</name>
<evidence type="ECO:0000256" key="1">
    <source>
        <dbReference type="SAM" id="MobiDB-lite"/>
    </source>
</evidence>
<gene>
    <name evidence="2" type="primary">RvY_06001-1</name>
    <name evidence="2" type="synonym">RvY_06001.1</name>
    <name evidence="2" type="ORF">RvY_06001</name>
</gene>
<evidence type="ECO:0000313" key="2">
    <source>
        <dbReference type="EMBL" id="GAU94176.1"/>
    </source>
</evidence>
<feature type="compositionally biased region" description="Pro residues" evidence="1">
    <location>
        <begin position="34"/>
        <end position="51"/>
    </location>
</feature>
<organism evidence="2 3">
    <name type="scientific">Ramazzottius varieornatus</name>
    <name type="common">Water bear</name>
    <name type="synonym">Tardigrade</name>
    <dbReference type="NCBI Taxonomy" id="947166"/>
    <lineage>
        <taxon>Eukaryota</taxon>
        <taxon>Metazoa</taxon>
        <taxon>Ecdysozoa</taxon>
        <taxon>Tardigrada</taxon>
        <taxon>Eutardigrada</taxon>
        <taxon>Parachela</taxon>
        <taxon>Hypsibioidea</taxon>
        <taxon>Ramazzottiidae</taxon>
        <taxon>Ramazzottius</taxon>
    </lineage>
</organism>
<reference evidence="2 3" key="1">
    <citation type="journal article" date="2016" name="Nat. Commun.">
        <title>Extremotolerant tardigrade genome and improved radiotolerance of human cultured cells by tardigrade-unique protein.</title>
        <authorList>
            <person name="Hashimoto T."/>
            <person name="Horikawa D.D."/>
            <person name="Saito Y."/>
            <person name="Kuwahara H."/>
            <person name="Kozuka-Hata H."/>
            <person name="Shin-I T."/>
            <person name="Minakuchi Y."/>
            <person name="Ohishi K."/>
            <person name="Motoyama A."/>
            <person name="Aizu T."/>
            <person name="Enomoto A."/>
            <person name="Kondo K."/>
            <person name="Tanaka S."/>
            <person name="Hara Y."/>
            <person name="Koshikawa S."/>
            <person name="Sagara H."/>
            <person name="Miura T."/>
            <person name="Yokobori S."/>
            <person name="Miyagawa K."/>
            <person name="Suzuki Y."/>
            <person name="Kubo T."/>
            <person name="Oyama M."/>
            <person name="Kohara Y."/>
            <person name="Fujiyama A."/>
            <person name="Arakawa K."/>
            <person name="Katayama T."/>
            <person name="Toyoda A."/>
            <person name="Kunieda T."/>
        </authorList>
    </citation>
    <scope>NUCLEOTIDE SEQUENCE [LARGE SCALE GENOMIC DNA]</scope>
    <source>
        <strain evidence="2 3">YOKOZUNA-1</strain>
    </source>
</reference>
<proteinExistence type="predicted"/>